<dbReference type="Pfam" id="PF12804">
    <property type="entry name" value="NTP_transf_3"/>
    <property type="match status" value="1"/>
</dbReference>
<dbReference type="RefSeq" id="WP_229661479.1">
    <property type="nucleotide sequence ID" value="NZ_BJNA01000010.1"/>
</dbReference>
<comment type="caution">
    <text evidence="3">The sequence shown here is derived from an EMBL/GenBank/DDBJ whole genome shotgun (WGS) entry which is preliminary data.</text>
</comment>
<proteinExistence type="predicted"/>
<keyword evidence="4" id="KW-1185">Reference proteome</keyword>
<dbReference type="Proteomes" id="UP000319804">
    <property type="component" value="Unassembled WGS sequence"/>
</dbReference>
<name>A0A4Y3UKG9_9MICO</name>
<dbReference type="AlphaFoldDB" id="A0A4Y3UKG9"/>
<dbReference type="PANTHER" id="PTHR19136:SF81">
    <property type="entry name" value="MOLYBDENUM COFACTOR GUANYLYLTRANSFERASE"/>
    <property type="match status" value="1"/>
</dbReference>
<feature type="domain" description="MobA-like NTP transferase" evidence="2">
    <location>
        <begin position="4"/>
        <end position="159"/>
    </location>
</feature>
<reference evidence="3 4" key="1">
    <citation type="submission" date="2019-06" db="EMBL/GenBank/DDBJ databases">
        <title>Sequencing the genomes of 1000 actinobacteria strains.</title>
        <authorList>
            <person name="Klenk H.-P."/>
        </authorList>
    </citation>
    <scope>NUCLEOTIDE SEQUENCE [LARGE SCALE GENOMIC DNA]</scope>
    <source>
        <strain evidence="3 4">DSM 20427</strain>
    </source>
</reference>
<dbReference type="Gene3D" id="3.90.550.10">
    <property type="entry name" value="Spore Coat Polysaccharide Biosynthesis Protein SpsA, Chain A"/>
    <property type="match status" value="1"/>
</dbReference>
<evidence type="ECO:0000256" key="1">
    <source>
        <dbReference type="ARBA" id="ARBA00022679"/>
    </source>
</evidence>
<dbReference type="EMBL" id="VFPS01000002">
    <property type="protein sequence ID" value="TQM98840.1"/>
    <property type="molecule type" value="Genomic_DNA"/>
</dbReference>
<dbReference type="InterPro" id="IPR029044">
    <property type="entry name" value="Nucleotide-diphossugar_trans"/>
</dbReference>
<dbReference type="SUPFAM" id="SSF53448">
    <property type="entry name" value="Nucleotide-diphospho-sugar transferases"/>
    <property type="match status" value="1"/>
</dbReference>
<sequence>MTGAILLAGGRASRVGGADKTLFALAGTTLLQRAVDAVAGADPITVVGDPVPGVAGVAWAREDPPFGGPAAAAVAALATWSEDPEWTYLLACDLPEAVAAASRLADARPLLPRETDGVCLSAADSRPQWLIGLYRTAALRRGADALPNKGQDASMRALLDDAAIAVIAAPDPETQDVDTWEDLSQARARLEETR</sequence>
<dbReference type="PANTHER" id="PTHR19136">
    <property type="entry name" value="MOLYBDENUM COFACTOR GUANYLYLTRANSFERASE"/>
    <property type="match status" value="1"/>
</dbReference>
<accession>A0A4Y3UKG9</accession>
<protein>
    <submittedName>
        <fullName evidence="3">Molybdopterin-guanine dinucleotide biosynthesis protein A</fullName>
    </submittedName>
</protein>
<dbReference type="InterPro" id="IPR025877">
    <property type="entry name" value="MobA-like_NTP_Trfase"/>
</dbReference>
<evidence type="ECO:0000313" key="4">
    <source>
        <dbReference type="Proteomes" id="UP000319804"/>
    </source>
</evidence>
<evidence type="ECO:0000313" key="3">
    <source>
        <dbReference type="EMBL" id="TQM98840.1"/>
    </source>
</evidence>
<keyword evidence="1" id="KW-0808">Transferase</keyword>
<evidence type="ECO:0000259" key="2">
    <source>
        <dbReference type="Pfam" id="PF12804"/>
    </source>
</evidence>
<gene>
    <name evidence="3" type="ORF">FHX68_1555</name>
</gene>
<dbReference type="GO" id="GO:0016779">
    <property type="term" value="F:nucleotidyltransferase activity"/>
    <property type="evidence" value="ECO:0007669"/>
    <property type="project" value="UniProtKB-ARBA"/>
</dbReference>
<organism evidence="3 4">
    <name type="scientific">Microbacterium lacticum</name>
    <dbReference type="NCBI Taxonomy" id="33885"/>
    <lineage>
        <taxon>Bacteria</taxon>
        <taxon>Bacillati</taxon>
        <taxon>Actinomycetota</taxon>
        <taxon>Actinomycetes</taxon>
        <taxon>Micrococcales</taxon>
        <taxon>Microbacteriaceae</taxon>
        <taxon>Microbacterium</taxon>
    </lineage>
</organism>